<evidence type="ECO:0000313" key="4">
    <source>
        <dbReference type="Proteomes" id="UP000838672"/>
    </source>
</evidence>
<dbReference type="EMBL" id="CAKLDI010000001">
    <property type="protein sequence ID" value="CAH0534280.1"/>
    <property type="molecule type" value="Genomic_DNA"/>
</dbReference>
<dbReference type="EC" id="2.4.1.180" evidence="3"/>
<organism evidence="3 4">
    <name type="scientific">Vibrio stylophorae</name>
    <dbReference type="NCBI Taxonomy" id="659351"/>
    <lineage>
        <taxon>Bacteria</taxon>
        <taxon>Pseudomonadati</taxon>
        <taxon>Pseudomonadota</taxon>
        <taxon>Gammaproteobacteria</taxon>
        <taxon>Vibrionales</taxon>
        <taxon>Vibrionaceae</taxon>
        <taxon>Vibrio</taxon>
    </lineage>
</organism>
<accession>A0ABM8ZVB4</accession>
<dbReference type="InterPro" id="IPR004629">
    <property type="entry name" value="WecG_TagA_CpsF"/>
</dbReference>
<evidence type="ECO:0000313" key="3">
    <source>
        <dbReference type="EMBL" id="CAH0534280.1"/>
    </source>
</evidence>
<dbReference type="PANTHER" id="PTHR34136">
    <property type="match status" value="1"/>
</dbReference>
<dbReference type="PANTHER" id="PTHR34136:SF1">
    <property type="entry name" value="UDP-N-ACETYL-D-MANNOSAMINURONIC ACID TRANSFERASE"/>
    <property type="match status" value="1"/>
</dbReference>
<dbReference type="GO" id="GO:0047241">
    <property type="term" value="F:lipopolysaccharide N-acetylmannosaminouronosyltransferase activity"/>
    <property type="evidence" value="ECO:0007669"/>
    <property type="project" value="UniProtKB-EC"/>
</dbReference>
<evidence type="ECO:0000256" key="2">
    <source>
        <dbReference type="ARBA" id="ARBA00022679"/>
    </source>
</evidence>
<gene>
    <name evidence="3" type="primary">wecG</name>
    <name evidence="3" type="ORF">VST7929_02196</name>
</gene>
<keyword evidence="1 3" id="KW-0328">Glycosyltransferase</keyword>
<dbReference type="Proteomes" id="UP000838672">
    <property type="component" value="Unassembled WGS sequence"/>
</dbReference>
<dbReference type="NCBIfam" id="TIGR00696">
    <property type="entry name" value="wecG_tagA_cpsF"/>
    <property type="match status" value="1"/>
</dbReference>
<protein>
    <submittedName>
        <fullName evidence="3">UDP-N-acetyl-D-mannosaminuronic acid transferase</fullName>
        <ecNumber evidence="3">2.4.1.180</ecNumber>
    </submittedName>
</protein>
<proteinExistence type="predicted"/>
<keyword evidence="2 3" id="KW-0808">Transferase</keyword>
<sequence length="237" mass="26811">MTDKVKLADIEVSCFSSMEEVIDEIMEQHLEDASIAVAINPEKILKSLDCEMTRKAIDLANIRYLDGYGALKLASFKIRKKLSRIPGCELWEALMMASVDRKIPVFVLGAKTETLTKTVNKLIESGVNVAGSHDGYFDDEDSLIEQIKISQAKILTVALGSPKQELFMAKCKARGVTSFMMGVGGTYDVYTGRVRRAPKIWCRANLEWLYRLLQQPTRFMRQLRLLNFIRLAVLKKI</sequence>
<dbReference type="RefSeq" id="WP_237466728.1">
    <property type="nucleotide sequence ID" value="NZ_CAKLDI010000001.1"/>
</dbReference>
<evidence type="ECO:0000256" key="1">
    <source>
        <dbReference type="ARBA" id="ARBA00022676"/>
    </source>
</evidence>
<dbReference type="Pfam" id="PF03808">
    <property type="entry name" value="Glyco_tran_WecG"/>
    <property type="match status" value="1"/>
</dbReference>
<dbReference type="CDD" id="cd06533">
    <property type="entry name" value="Glyco_transf_WecG_TagA"/>
    <property type="match status" value="1"/>
</dbReference>
<keyword evidence="4" id="KW-1185">Reference proteome</keyword>
<comment type="caution">
    <text evidence="3">The sequence shown here is derived from an EMBL/GenBank/DDBJ whole genome shotgun (WGS) entry which is preliminary data.</text>
</comment>
<reference evidence="3" key="1">
    <citation type="submission" date="2021-11" db="EMBL/GenBank/DDBJ databases">
        <authorList>
            <person name="Rodrigo-Torres L."/>
            <person name="Arahal R. D."/>
            <person name="Lucena T."/>
        </authorList>
    </citation>
    <scope>NUCLEOTIDE SEQUENCE</scope>
    <source>
        <strain evidence="3">CECT 7929</strain>
    </source>
</reference>
<name>A0ABM8ZVB4_9VIBR</name>